<evidence type="ECO:0000259" key="2">
    <source>
        <dbReference type="Pfam" id="PF25597"/>
    </source>
</evidence>
<sequence>MGGGLIYGILEMRLLEYIDIDVWKGTEEDSVGKPLYSRFIKANDFKGVPHPLSGDYTPKPQEEIDESLYVYGKKGPQEPEPSVSDDRSSEYSTCQSNDSAGSIGTSSEHSVDLESEISRVPSEVYVSTPITTTEKGVSAPKSKEVEPSCVSHIKTPRQPIKDQATPKVNRKKLGNAMVEEKTRGRHGKEMLEVPRVKETRVCILDTLSVLGKFNGKSDEGFLIGYSLNSKAYRVYNLVTKRVEVNLHVNFLEDKPKIQGLEVREKDEDVELIVMPLAVKNTEEKVESRTSSTNSKKEEILTGTSNKREGFLYWTLQKIIKCGLRLVSCRLGDLCVLVGEEKLWEWRGLSDEEGEKVASSRNNIRDNYDAKGPLCTRGVESVGGESFRELYM</sequence>
<evidence type="ECO:0000256" key="1">
    <source>
        <dbReference type="SAM" id="MobiDB-lite"/>
    </source>
</evidence>
<feature type="domain" description="Retroviral polymerase SH3-like" evidence="2">
    <location>
        <begin position="211"/>
        <end position="254"/>
    </location>
</feature>
<comment type="caution">
    <text evidence="3">The sequence shown here is derived from an EMBL/GenBank/DDBJ whole genome shotgun (WGS) entry which is preliminary data.</text>
</comment>
<keyword evidence="4" id="KW-1185">Reference proteome</keyword>
<feature type="region of interest" description="Disordered" evidence="1">
    <location>
        <begin position="72"/>
        <end position="115"/>
    </location>
</feature>
<reference evidence="3" key="2">
    <citation type="submission" date="2022-01" db="EMBL/GenBank/DDBJ databases">
        <authorList>
            <person name="Yamashiro T."/>
            <person name="Shiraishi A."/>
            <person name="Satake H."/>
            <person name="Nakayama K."/>
        </authorList>
    </citation>
    <scope>NUCLEOTIDE SEQUENCE</scope>
</reference>
<accession>A0ABQ5HJ33</accession>
<proteinExistence type="predicted"/>
<feature type="compositionally biased region" description="Polar residues" evidence="1">
    <location>
        <begin position="90"/>
        <end position="108"/>
    </location>
</feature>
<organism evidence="3 4">
    <name type="scientific">Tanacetum coccineum</name>
    <dbReference type="NCBI Taxonomy" id="301880"/>
    <lineage>
        <taxon>Eukaryota</taxon>
        <taxon>Viridiplantae</taxon>
        <taxon>Streptophyta</taxon>
        <taxon>Embryophyta</taxon>
        <taxon>Tracheophyta</taxon>
        <taxon>Spermatophyta</taxon>
        <taxon>Magnoliopsida</taxon>
        <taxon>eudicotyledons</taxon>
        <taxon>Gunneridae</taxon>
        <taxon>Pentapetalae</taxon>
        <taxon>asterids</taxon>
        <taxon>campanulids</taxon>
        <taxon>Asterales</taxon>
        <taxon>Asteraceae</taxon>
        <taxon>Asteroideae</taxon>
        <taxon>Anthemideae</taxon>
        <taxon>Anthemidinae</taxon>
        <taxon>Tanacetum</taxon>
    </lineage>
</organism>
<gene>
    <name evidence="3" type="ORF">Tco_1068984</name>
</gene>
<evidence type="ECO:0000313" key="4">
    <source>
        <dbReference type="Proteomes" id="UP001151760"/>
    </source>
</evidence>
<dbReference type="InterPro" id="IPR057670">
    <property type="entry name" value="SH3_retrovirus"/>
</dbReference>
<evidence type="ECO:0000313" key="3">
    <source>
        <dbReference type="EMBL" id="GJT87267.1"/>
    </source>
</evidence>
<protein>
    <recommendedName>
        <fullName evidence="2">Retroviral polymerase SH3-like domain-containing protein</fullName>
    </recommendedName>
</protein>
<dbReference type="Proteomes" id="UP001151760">
    <property type="component" value="Unassembled WGS sequence"/>
</dbReference>
<dbReference type="EMBL" id="BQNB010019623">
    <property type="protein sequence ID" value="GJT87267.1"/>
    <property type="molecule type" value="Genomic_DNA"/>
</dbReference>
<dbReference type="Pfam" id="PF25597">
    <property type="entry name" value="SH3_retrovirus"/>
    <property type="match status" value="1"/>
</dbReference>
<name>A0ABQ5HJ33_9ASTR</name>
<reference evidence="3" key="1">
    <citation type="journal article" date="2022" name="Int. J. Mol. Sci.">
        <title>Draft Genome of Tanacetum Coccineum: Genomic Comparison of Closely Related Tanacetum-Family Plants.</title>
        <authorList>
            <person name="Yamashiro T."/>
            <person name="Shiraishi A."/>
            <person name="Nakayama K."/>
            <person name="Satake H."/>
        </authorList>
    </citation>
    <scope>NUCLEOTIDE SEQUENCE</scope>
</reference>